<evidence type="ECO:0000313" key="4">
    <source>
        <dbReference type="Proteomes" id="UP000242287"/>
    </source>
</evidence>
<feature type="compositionally biased region" description="Polar residues" evidence="1">
    <location>
        <begin position="68"/>
        <end position="77"/>
    </location>
</feature>
<dbReference type="AlphaFoldDB" id="A0A2A9NF55"/>
<evidence type="ECO:0000313" key="3">
    <source>
        <dbReference type="EMBL" id="PFH48698.1"/>
    </source>
</evidence>
<dbReference type="OrthoDB" id="3006363at2759"/>
<keyword evidence="2" id="KW-1133">Transmembrane helix</keyword>
<keyword evidence="4" id="KW-1185">Reference proteome</keyword>
<protein>
    <submittedName>
        <fullName evidence="3">Uncharacterized protein</fullName>
    </submittedName>
</protein>
<feature type="compositionally biased region" description="Polar residues" evidence="1">
    <location>
        <begin position="37"/>
        <end position="50"/>
    </location>
</feature>
<feature type="compositionally biased region" description="Basic and acidic residues" evidence="1">
    <location>
        <begin position="78"/>
        <end position="87"/>
    </location>
</feature>
<dbReference type="EMBL" id="KZ302053">
    <property type="protein sequence ID" value="PFH48698.1"/>
    <property type="molecule type" value="Genomic_DNA"/>
</dbReference>
<accession>A0A2A9NF55</accession>
<keyword evidence="2" id="KW-0472">Membrane</keyword>
<proteinExistence type="predicted"/>
<evidence type="ECO:0000256" key="1">
    <source>
        <dbReference type="SAM" id="MobiDB-lite"/>
    </source>
</evidence>
<keyword evidence="2" id="KW-0812">Transmembrane</keyword>
<feature type="compositionally biased region" description="Acidic residues" evidence="1">
    <location>
        <begin position="53"/>
        <end position="62"/>
    </location>
</feature>
<reference evidence="3 4" key="1">
    <citation type="submission" date="2014-02" db="EMBL/GenBank/DDBJ databases">
        <title>Transposable element dynamics among asymbiotic and ectomycorrhizal Amanita fungi.</title>
        <authorList>
            <consortium name="DOE Joint Genome Institute"/>
            <person name="Hess J."/>
            <person name="Skrede I."/>
            <person name="Wolfe B."/>
            <person name="LaButti K."/>
            <person name="Ohm R.A."/>
            <person name="Grigoriev I.V."/>
            <person name="Pringle A."/>
        </authorList>
    </citation>
    <scope>NUCLEOTIDE SEQUENCE [LARGE SCALE GENOMIC DNA]</scope>
    <source>
        <strain evidence="3 4">SKay4041</strain>
    </source>
</reference>
<feature type="transmembrane region" description="Helical" evidence="2">
    <location>
        <begin position="266"/>
        <end position="288"/>
    </location>
</feature>
<evidence type="ECO:0000256" key="2">
    <source>
        <dbReference type="SAM" id="Phobius"/>
    </source>
</evidence>
<dbReference type="Gene3D" id="2.60.120.260">
    <property type="entry name" value="Galactose-binding domain-like"/>
    <property type="match status" value="1"/>
</dbReference>
<organism evidence="3 4">
    <name type="scientific">Amanita thiersii Skay4041</name>
    <dbReference type="NCBI Taxonomy" id="703135"/>
    <lineage>
        <taxon>Eukaryota</taxon>
        <taxon>Fungi</taxon>
        <taxon>Dikarya</taxon>
        <taxon>Basidiomycota</taxon>
        <taxon>Agaricomycotina</taxon>
        <taxon>Agaricomycetes</taxon>
        <taxon>Agaricomycetidae</taxon>
        <taxon>Agaricales</taxon>
        <taxon>Pluteineae</taxon>
        <taxon>Amanitaceae</taxon>
        <taxon>Amanita</taxon>
    </lineage>
</organism>
<dbReference type="Proteomes" id="UP000242287">
    <property type="component" value="Unassembled WGS sequence"/>
</dbReference>
<feature type="region of interest" description="Disordered" evidence="1">
    <location>
        <begin position="37"/>
        <end position="105"/>
    </location>
</feature>
<name>A0A2A9NF55_9AGAR</name>
<sequence>MPPSQPRRFYMMPPYLTHIFTSTSLGFIIGPQEASSSFIPTRPSASQAHNYTVEEEEEEEESPMLSAYQKQNDSDNILSERDDDDGHSSASDDEDTDDHITVPGTSAEISQCASCVIRDNDPRVVYSGSWILQGNSYSTTHSTTKTGSAVSLKFNGTGIIVFGTVPSSNKTASPPSATYQIDAEPPVTSTLPVANQDVVKQPLYAVPKLTPSEHQLTINVTNAESPYTLSYFFVIPNNGNTSESAASEVDSSFEDSSSYTQRTVRALAGILGGVVFLVLAVLIVLLVLRHRKMKLKEQKMEGFQYHSSNMKSSELYRGSSAVLTSQASIMRHDPSNLWSGSGDDPNREVGFNTIVPQFPPPLPPKQTDTVATI</sequence>
<gene>
    <name evidence="3" type="ORF">AMATHDRAFT_49300</name>
</gene>
<feature type="compositionally biased region" description="Acidic residues" evidence="1">
    <location>
        <begin position="88"/>
        <end position="97"/>
    </location>
</feature>